<dbReference type="InterPro" id="IPR036188">
    <property type="entry name" value="FAD/NAD-bd_sf"/>
</dbReference>
<accession>A0ABY1Q058</accession>
<evidence type="ECO:0000313" key="3">
    <source>
        <dbReference type="Proteomes" id="UP001158067"/>
    </source>
</evidence>
<dbReference type="EMBL" id="FXUG01000004">
    <property type="protein sequence ID" value="SMP53192.1"/>
    <property type="molecule type" value="Genomic_DNA"/>
</dbReference>
<organism evidence="2 3">
    <name type="scientific">Neorhodopirellula lusitana</name>
    <dbReference type="NCBI Taxonomy" id="445327"/>
    <lineage>
        <taxon>Bacteria</taxon>
        <taxon>Pseudomonadati</taxon>
        <taxon>Planctomycetota</taxon>
        <taxon>Planctomycetia</taxon>
        <taxon>Pirellulales</taxon>
        <taxon>Pirellulaceae</taxon>
        <taxon>Neorhodopirellula</taxon>
    </lineage>
</organism>
<dbReference type="Pfam" id="PF01494">
    <property type="entry name" value="FAD_binding_3"/>
    <property type="match status" value="1"/>
</dbReference>
<evidence type="ECO:0000313" key="2">
    <source>
        <dbReference type="EMBL" id="SMP53192.1"/>
    </source>
</evidence>
<feature type="domain" description="FAD-binding" evidence="1">
    <location>
        <begin position="2"/>
        <end position="144"/>
    </location>
</feature>
<keyword evidence="3" id="KW-1185">Reference proteome</keyword>
<dbReference type="InterPro" id="IPR002938">
    <property type="entry name" value="FAD-bd"/>
</dbReference>
<dbReference type="Gene3D" id="3.50.50.60">
    <property type="entry name" value="FAD/NAD(P)-binding domain"/>
    <property type="match status" value="1"/>
</dbReference>
<dbReference type="InterPro" id="IPR050407">
    <property type="entry name" value="Geranylgeranyl_reductase"/>
</dbReference>
<dbReference type="PANTHER" id="PTHR42685:SF22">
    <property type="entry name" value="CONDITIONED MEDIUM FACTOR RECEPTOR 1"/>
    <property type="match status" value="1"/>
</dbReference>
<reference evidence="2 3" key="1">
    <citation type="submission" date="2017-05" db="EMBL/GenBank/DDBJ databases">
        <authorList>
            <person name="Varghese N."/>
            <person name="Submissions S."/>
        </authorList>
    </citation>
    <scope>NUCLEOTIDE SEQUENCE [LARGE SCALE GENOMIC DNA]</scope>
    <source>
        <strain evidence="2 3">DSM 25457</strain>
    </source>
</reference>
<dbReference type="SUPFAM" id="SSF51905">
    <property type="entry name" value="FAD/NAD(P)-binding domain"/>
    <property type="match status" value="1"/>
</dbReference>
<comment type="caution">
    <text evidence="2">The sequence shown here is derived from an EMBL/GenBank/DDBJ whole genome shotgun (WGS) entry which is preliminary data.</text>
</comment>
<protein>
    <submittedName>
        <fullName evidence="2">Dehydrogenase (Flavoprotein)</fullName>
    </submittedName>
</protein>
<dbReference type="PANTHER" id="PTHR42685">
    <property type="entry name" value="GERANYLGERANYL DIPHOSPHATE REDUCTASE"/>
    <property type="match status" value="1"/>
</dbReference>
<dbReference type="Proteomes" id="UP001158067">
    <property type="component" value="Unassembled WGS sequence"/>
</dbReference>
<name>A0ABY1Q058_9BACT</name>
<sequence>MLVVGGGVSGCAAAIRLRHLGFNVTLMERANFPREKICGCCLGAAGLSALDAIGLGDAVRQLGVATTTFVGYLQTTRQSESSEFETNRVCRSPVEFPVSPGVAIARSVLDSFLVAEAARIGVDVRQPQEAQIVRSDSRSVVVRHRPVGSHDGDSWVTTDQYAAVILATGLTGVFQGKDTSDAAEAKRRVVAQEVKRHSDEEESQSQSLRWDLPWVESPHGPLGIATHVPASHPLAAAWPIRDGQIQMVCGDDGYVGLVRLPDGSVDLAAALQSRGKSARPGITRRSPSERIALLLQSHPDLRDMPSEGELGWRQWLQDDAVWMTAPPLRRQRHVGQGRVVAIGDCVRYVEPLTGEGMTWGIESGIAVADLWQQAILDHAGVSDVVASDAVAVQTSIPSAEHFDRIDYAAAWQKRLATLQTKRRVICGLVTSGLRYRAIRRITHAGLSHAEWLAKPFTQGVASGPHFESTRQADH</sequence>
<proteinExistence type="predicted"/>
<gene>
    <name evidence="2" type="ORF">SAMN06265222_10472</name>
</gene>
<evidence type="ECO:0000259" key="1">
    <source>
        <dbReference type="Pfam" id="PF01494"/>
    </source>
</evidence>